<evidence type="ECO:0000313" key="1">
    <source>
        <dbReference type="EMBL" id="BAV98063.1"/>
    </source>
</evidence>
<dbReference type="RefSeq" id="WP_096378549.1">
    <property type="nucleotide sequence ID" value="NZ_AP014940.1"/>
</dbReference>
<proteinExistence type="predicted"/>
<dbReference type="AlphaFoldDB" id="A0AAU9APR3"/>
<dbReference type="Proteomes" id="UP000218824">
    <property type="component" value="Chromosome"/>
</dbReference>
<evidence type="ECO:0008006" key="3">
    <source>
        <dbReference type="Google" id="ProtNLM"/>
    </source>
</evidence>
<dbReference type="KEGG" id="lem:LEN_2576"/>
<evidence type="ECO:0000313" key="2">
    <source>
        <dbReference type="Proteomes" id="UP000218824"/>
    </source>
</evidence>
<dbReference type="GeneID" id="83064423"/>
<reference evidence="1 2" key="1">
    <citation type="journal article" date="2017" name="DNA Res.">
        <title>Complete genome sequence and expression profile of the commercial lytic enzyme producer Lysobacter enzymogenes M497-1.</title>
        <authorList>
            <person name="Takami H."/>
            <person name="Toyoda A."/>
            <person name="Uchiyama I."/>
            <person name="Itoh T."/>
            <person name="Takaki Y."/>
            <person name="Arai W."/>
            <person name="Nishi S."/>
            <person name="Kawai M."/>
            <person name="Shinya K."/>
            <person name="Ikeda H."/>
        </authorList>
    </citation>
    <scope>NUCLEOTIDE SEQUENCE [LARGE SCALE GENOMIC DNA]</scope>
    <source>
        <strain evidence="1 2">M497-1</strain>
    </source>
</reference>
<dbReference type="EMBL" id="AP014940">
    <property type="protein sequence ID" value="BAV98063.1"/>
    <property type="molecule type" value="Genomic_DNA"/>
</dbReference>
<gene>
    <name evidence="1" type="ORF">LEN_2576</name>
</gene>
<name>A0AAU9APR3_LYSEN</name>
<organism evidence="1 2">
    <name type="scientific">Lysobacter enzymogenes</name>
    <dbReference type="NCBI Taxonomy" id="69"/>
    <lineage>
        <taxon>Bacteria</taxon>
        <taxon>Pseudomonadati</taxon>
        <taxon>Pseudomonadota</taxon>
        <taxon>Gammaproteobacteria</taxon>
        <taxon>Lysobacterales</taxon>
        <taxon>Lysobacteraceae</taxon>
        <taxon>Lysobacter</taxon>
    </lineage>
</organism>
<protein>
    <recommendedName>
        <fullName evidence="3">HMA domain-containing protein</fullName>
    </recommendedName>
</protein>
<sequence length="82" mass="9050">MRLRLQQTLDADAMRGITAAVLRADLGSRINFERDFEHDAPIVRVENWLTVAETVEAIARSGYAIAAVVDESNDVPRIAAAR</sequence>
<accession>A0AAU9APR3</accession>